<dbReference type="AlphaFoldDB" id="A0A8J3GTV8"/>
<dbReference type="Pfam" id="PF01656">
    <property type="entry name" value="CbiA"/>
    <property type="match status" value="1"/>
</dbReference>
<evidence type="ECO:0000256" key="1">
    <source>
        <dbReference type="ARBA" id="ARBA00022741"/>
    </source>
</evidence>
<dbReference type="SUPFAM" id="SSF52540">
    <property type="entry name" value="P-loop containing nucleoside triphosphate hydrolases"/>
    <property type="match status" value="1"/>
</dbReference>
<keyword evidence="1" id="KW-0547">Nucleotide-binding</keyword>
<dbReference type="RefSeq" id="WP_189678520.1">
    <property type="nucleotide sequence ID" value="NZ_BNCJ01000001.1"/>
</dbReference>
<organism evidence="5 6">
    <name type="scientific">Seohaeicola zhoushanensis</name>
    <dbReference type="NCBI Taxonomy" id="1569283"/>
    <lineage>
        <taxon>Bacteria</taxon>
        <taxon>Pseudomonadati</taxon>
        <taxon>Pseudomonadota</taxon>
        <taxon>Alphaproteobacteria</taxon>
        <taxon>Rhodobacterales</taxon>
        <taxon>Roseobacteraceae</taxon>
        <taxon>Seohaeicola</taxon>
    </lineage>
</organism>
<comment type="caution">
    <text evidence="5">The sequence shown here is derived from an EMBL/GenBank/DDBJ whole genome shotgun (WGS) entry which is preliminary data.</text>
</comment>
<dbReference type="PANTHER" id="PTHR32309">
    <property type="entry name" value="TYROSINE-PROTEIN KINASE"/>
    <property type="match status" value="1"/>
</dbReference>
<keyword evidence="2" id="KW-0067">ATP-binding</keyword>
<sequence>MDRLQQAISKARRERSETVAREVQTPVAAAISAARQASAEAGAQPAAPAPAPERVAEPAGDLNSLWSAFQPLQITAKSVQRNRLMAFSTGEHAIPYDMLRTRILQVARKNNWKRIAIVSPESAVGKTTITGNLAFSFSRMRDRRTMVLDFDMRRMGLGELLGVKPKHNMADVLKRRVSFADHGMGYDDNVVFGLNRERTPNAAELLQDPECSEVLDEIEEIYHPDIMLFDTAPLMASDDSHGFLQLVDCALLVVAAERTPMERIDVAERQLAELTNVMGIVLNRCRYTGGAHGYENDYY</sequence>
<evidence type="ECO:0000256" key="3">
    <source>
        <dbReference type="SAM" id="MobiDB-lite"/>
    </source>
</evidence>
<dbReference type="InterPro" id="IPR005702">
    <property type="entry name" value="Wzc-like_C"/>
</dbReference>
<evidence type="ECO:0000259" key="4">
    <source>
        <dbReference type="Pfam" id="PF01656"/>
    </source>
</evidence>
<feature type="domain" description="CobQ/CobB/MinD/ParA nucleotide binding" evidence="4">
    <location>
        <begin position="115"/>
        <end position="287"/>
    </location>
</feature>
<accession>A0A8J3GTV8</accession>
<proteinExistence type="predicted"/>
<dbReference type="InterPro" id="IPR050445">
    <property type="entry name" value="Bact_polysacc_biosynth/exp"/>
</dbReference>
<reference evidence="5" key="1">
    <citation type="journal article" date="2014" name="Int. J. Syst. Evol. Microbiol.">
        <title>Complete genome sequence of Corynebacterium casei LMG S-19264T (=DSM 44701T), isolated from a smear-ripened cheese.</title>
        <authorList>
            <consortium name="US DOE Joint Genome Institute (JGI-PGF)"/>
            <person name="Walter F."/>
            <person name="Albersmeier A."/>
            <person name="Kalinowski J."/>
            <person name="Ruckert C."/>
        </authorList>
    </citation>
    <scope>NUCLEOTIDE SEQUENCE</scope>
    <source>
        <strain evidence="5">KCTC 42650</strain>
    </source>
</reference>
<dbReference type="CDD" id="cd05387">
    <property type="entry name" value="BY-kinase"/>
    <property type="match status" value="1"/>
</dbReference>
<keyword evidence="6" id="KW-1185">Reference proteome</keyword>
<dbReference type="Proteomes" id="UP000626220">
    <property type="component" value="Unassembled WGS sequence"/>
</dbReference>
<dbReference type="InterPro" id="IPR027417">
    <property type="entry name" value="P-loop_NTPase"/>
</dbReference>
<evidence type="ECO:0000256" key="2">
    <source>
        <dbReference type="ARBA" id="ARBA00022840"/>
    </source>
</evidence>
<evidence type="ECO:0000313" key="5">
    <source>
        <dbReference type="EMBL" id="GHF36708.1"/>
    </source>
</evidence>
<dbReference type="EMBL" id="BNCJ01000001">
    <property type="protein sequence ID" value="GHF36708.1"/>
    <property type="molecule type" value="Genomic_DNA"/>
</dbReference>
<feature type="region of interest" description="Disordered" evidence="3">
    <location>
        <begin position="1"/>
        <end position="21"/>
    </location>
</feature>
<reference evidence="5" key="2">
    <citation type="submission" date="2020-09" db="EMBL/GenBank/DDBJ databases">
        <authorList>
            <person name="Sun Q."/>
            <person name="Kim S."/>
        </authorList>
    </citation>
    <scope>NUCLEOTIDE SEQUENCE</scope>
    <source>
        <strain evidence="5">KCTC 42650</strain>
    </source>
</reference>
<dbReference type="InterPro" id="IPR002586">
    <property type="entry name" value="CobQ/CobB/MinD/ParA_Nub-bd_dom"/>
</dbReference>
<evidence type="ECO:0000313" key="6">
    <source>
        <dbReference type="Proteomes" id="UP000626220"/>
    </source>
</evidence>
<dbReference type="PANTHER" id="PTHR32309:SF31">
    <property type="entry name" value="CAPSULAR EXOPOLYSACCHARIDE FAMILY"/>
    <property type="match status" value="1"/>
</dbReference>
<dbReference type="Gene3D" id="3.40.50.300">
    <property type="entry name" value="P-loop containing nucleotide triphosphate hydrolases"/>
    <property type="match status" value="1"/>
</dbReference>
<protein>
    <recommendedName>
        <fullName evidence="4">CobQ/CobB/MinD/ParA nucleotide binding domain-containing protein</fullName>
    </recommendedName>
</protein>
<name>A0A8J3GTV8_9RHOB</name>
<gene>
    <name evidence="5" type="ORF">GCM10017056_05710</name>
</gene>